<protein>
    <recommendedName>
        <fullName evidence="3">Rx N-terminal domain-containing protein</fullName>
    </recommendedName>
</protein>
<evidence type="ECO:0000313" key="2">
    <source>
        <dbReference type="Proteomes" id="UP000729402"/>
    </source>
</evidence>
<organism evidence="1 2">
    <name type="scientific">Zizania palustris</name>
    <name type="common">Northern wild rice</name>
    <dbReference type="NCBI Taxonomy" id="103762"/>
    <lineage>
        <taxon>Eukaryota</taxon>
        <taxon>Viridiplantae</taxon>
        <taxon>Streptophyta</taxon>
        <taxon>Embryophyta</taxon>
        <taxon>Tracheophyta</taxon>
        <taxon>Spermatophyta</taxon>
        <taxon>Magnoliopsida</taxon>
        <taxon>Liliopsida</taxon>
        <taxon>Poales</taxon>
        <taxon>Poaceae</taxon>
        <taxon>BOP clade</taxon>
        <taxon>Oryzoideae</taxon>
        <taxon>Oryzeae</taxon>
        <taxon>Zizaniinae</taxon>
        <taxon>Zizania</taxon>
    </lineage>
</organism>
<dbReference type="PANTHER" id="PTHR33377:SF66">
    <property type="entry name" value="EXPRESSED PROTEIN"/>
    <property type="match status" value="1"/>
</dbReference>
<evidence type="ECO:0000313" key="1">
    <source>
        <dbReference type="EMBL" id="KAG8088962.1"/>
    </source>
</evidence>
<dbReference type="AlphaFoldDB" id="A0A8J6BJ12"/>
<gene>
    <name evidence="1" type="ORF">GUJ93_ZPchr0011g27149</name>
</gene>
<accession>A0A8J6BJ12</accession>
<sequence>MELLVSAVAGDLISRFISSVAQNYSSHGCKEEDLVRLERVLLRMHSVVEEAEGRHITNRGMLLQLKGLVEGFYFGYYMLDRAKSSQLAEQDDITQDEVSHEIRSFALSTPNSTKRFRFADAVRKHTSVAFGSRRSGSTRNLKGAVECLEAKIAHMREFIVLLGSYPRLPRQPYSTYLFMDKCMFGRHLEKEQVIDFLLCSDDDAPDHPYVSVLPVIGPHRIGKKTLMQHACHDERVRNRFSHIYFFKQDELGAGELSINCKVSSGKYLFVIEFVSDVDEAAWTKFRSYLQGMSATGIKVVVIGRTEHIAKFGTSQPVRMKWLSQEEYWYYFKALAFGSMDPDEHPKLVSLGMQLAAVLKGAFLGANILGEVLRANPSAKFWHNSLSIFTELVDNNLSSFDAHPEDLLDRNSPVYFTKVAHVGTKVQGGLLYDLREAGPAECELAKITSRDMILGGDIPDEHKFDVLIWKSRIPPYHGYIATFEKREPGCIVGRGGHSPLRRHKRKS</sequence>
<dbReference type="PANTHER" id="PTHR33377">
    <property type="entry name" value="OS10G0134700 PROTEIN-RELATED"/>
    <property type="match status" value="1"/>
</dbReference>
<reference evidence="1" key="1">
    <citation type="journal article" date="2021" name="bioRxiv">
        <title>Whole Genome Assembly and Annotation of Northern Wild Rice, Zizania palustris L., Supports a Whole Genome Duplication in the Zizania Genus.</title>
        <authorList>
            <person name="Haas M."/>
            <person name="Kono T."/>
            <person name="Macchietto M."/>
            <person name="Millas R."/>
            <person name="McGilp L."/>
            <person name="Shao M."/>
            <person name="Duquette J."/>
            <person name="Hirsch C.N."/>
            <person name="Kimball J."/>
        </authorList>
    </citation>
    <scope>NUCLEOTIDE SEQUENCE</scope>
    <source>
        <tissue evidence="1">Fresh leaf tissue</tissue>
    </source>
</reference>
<dbReference type="OrthoDB" id="675568at2759"/>
<comment type="caution">
    <text evidence="1">The sequence shown here is derived from an EMBL/GenBank/DDBJ whole genome shotgun (WGS) entry which is preliminary data.</text>
</comment>
<reference evidence="1" key="2">
    <citation type="submission" date="2021-02" db="EMBL/GenBank/DDBJ databases">
        <authorList>
            <person name="Kimball J.A."/>
            <person name="Haas M.W."/>
            <person name="Macchietto M."/>
            <person name="Kono T."/>
            <person name="Duquette J."/>
            <person name="Shao M."/>
        </authorList>
    </citation>
    <scope>NUCLEOTIDE SEQUENCE</scope>
    <source>
        <tissue evidence="1">Fresh leaf tissue</tissue>
    </source>
</reference>
<evidence type="ECO:0008006" key="3">
    <source>
        <dbReference type="Google" id="ProtNLM"/>
    </source>
</evidence>
<name>A0A8J6BJ12_ZIZPA</name>
<dbReference type="EMBL" id="JAAALK010000081">
    <property type="protein sequence ID" value="KAG8088962.1"/>
    <property type="molecule type" value="Genomic_DNA"/>
</dbReference>
<proteinExistence type="predicted"/>
<dbReference type="Proteomes" id="UP000729402">
    <property type="component" value="Unassembled WGS sequence"/>
</dbReference>
<keyword evidence="2" id="KW-1185">Reference proteome</keyword>